<feature type="region of interest" description="Disordered" evidence="1">
    <location>
        <begin position="28"/>
        <end position="50"/>
    </location>
</feature>
<dbReference type="Proteomes" id="UP000000552">
    <property type="component" value="Chromosome"/>
</dbReference>
<evidence type="ECO:0000313" key="3">
    <source>
        <dbReference type="Proteomes" id="UP000000552"/>
    </source>
</evidence>
<gene>
    <name evidence="2" type="ordered locus">msr5103</name>
</gene>
<accession>Q98CL1</accession>
<sequence>MKATSHPCGATRMRDDRVKDSCHENRLRDSCTGYQNRPGTGAKKANGFEK</sequence>
<dbReference type="AlphaFoldDB" id="Q98CL1"/>
<evidence type="ECO:0000313" key="2">
    <source>
        <dbReference type="EMBL" id="BAB51610.1"/>
    </source>
</evidence>
<dbReference type="KEGG" id="mlo:msr5103"/>
<proteinExistence type="predicted"/>
<dbReference type="HOGENOM" id="CLU_3121945_0_0_5"/>
<protein>
    <submittedName>
        <fullName evidence="2">Msr5103 protein</fullName>
    </submittedName>
</protein>
<name>Q98CL1_RHILO</name>
<evidence type="ECO:0000256" key="1">
    <source>
        <dbReference type="SAM" id="MobiDB-lite"/>
    </source>
</evidence>
<organism evidence="2 3">
    <name type="scientific">Mesorhizobium japonicum (strain LMG 29417 / CECT 9101 / MAFF 303099)</name>
    <name type="common">Mesorhizobium loti (strain MAFF 303099)</name>
    <dbReference type="NCBI Taxonomy" id="266835"/>
    <lineage>
        <taxon>Bacteria</taxon>
        <taxon>Pseudomonadati</taxon>
        <taxon>Pseudomonadota</taxon>
        <taxon>Alphaproteobacteria</taxon>
        <taxon>Hyphomicrobiales</taxon>
        <taxon>Phyllobacteriaceae</taxon>
        <taxon>Mesorhizobium</taxon>
    </lineage>
</organism>
<reference evidence="2 3" key="1">
    <citation type="journal article" date="2000" name="DNA Res.">
        <title>Complete genome structure of the nitrogen-fixing symbiotic bacterium Mesorhizobium loti.</title>
        <authorList>
            <person name="Kaneko T."/>
            <person name="Nakamura Y."/>
            <person name="Sato S."/>
            <person name="Asamizu E."/>
            <person name="Kato T."/>
            <person name="Sasamoto S."/>
            <person name="Watanabe A."/>
            <person name="Idesawa K."/>
            <person name="Ishikawa A."/>
            <person name="Kawashima K."/>
            <person name="Kimura T."/>
            <person name="Kishida Y."/>
            <person name="Kiyokawa C."/>
            <person name="Kohara M."/>
            <person name="Matsumoto M."/>
            <person name="Matsuno A."/>
            <person name="Mochizuki Y."/>
            <person name="Nakayama S."/>
            <person name="Nakazaki N."/>
            <person name="Shimpo S."/>
            <person name="Sugimoto M."/>
            <person name="Takeuchi C."/>
            <person name="Yamada M."/>
            <person name="Tabata S."/>
        </authorList>
    </citation>
    <scope>NUCLEOTIDE SEQUENCE [LARGE SCALE GENOMIC DNA]</scope>
    <source>
        <strain evidence="3">LMG 29417 / CECT 9101 / MAFF 303099</strain>
    </source>
</reference>
<dbReference type="EMBL" id="BA000012">
    <property type="protein sequence ID" value="BAB51610.1"/>
    <property type="molecule type" value="Genomic_DNA"/>
</dbReference>